<feature type="non-terminal residue" evidence="2">
    <location>
        <position position="1"/>
    </location>
</feature>
<organism evidence="2 3">
    <name type="scientific">Novosphingobium organovorum</name>
    <dbReference type="NCBI Taxonomy" id="2930092"/>
    <lineage>
        <taxon>Bacteria</taxon>
        <taxon>Pseudomonadati</taxon>
        <taxon>Pseudomonadota</taxon>
        <taxon>Alphaproteobacteria</taxon>
        <taxon>Sphingomonadales</taxon>
        <taxon>Sphingomonadaceae</taxon>
        <taxon>Novosphingobium</taxon>
    </lineage>
</organism>
<feature type="region of interest" description="Disordered" evidence="1">
    <location>
        <begin position="42"/>
        <end position="80"/>
    </location>
</feature>
<keyword evidence="3" id="KW-1185">Reference proteome</keyword>
<evidence type="ECO:0008006" key="4">
    <source>
        <dbReference type="Google" id="ProtNLM"/>
    </source>
</evidence>
<protein>
    <recommendedName>
        <fullName evidence="4">Biopolymer transporter ExbD</fullName>
    </recommendedName>
</protein>
<evidence type="ECO:0000313" key="2">
    <source>
        <dbReference type="EMBL" id="MCJ2184940.1"/>
    </source>
</evidence>
<comment type="caution">
    <text evidence="2">The sequence shown here is derived from an EMBL/GenBank/DDBJ whole genome shotgun (WGS) entry which is preliminary data.</text>
</comment>
<reference evidence="2" key="1">
    <citation type="submission" date="2022-03" db="EMBL/GenBank/DDBJ databases">
        <title>Identification of a novel bacterium isolated from mangrove sediments.</title>
        <authorList>
            <person name="Pan X."/>
        </authorList>
    </citation>
    <scope>NUCLEOTIDE SEQUENCE</scope>
    <source>
        <strain evidence="2">B1949</strain>
    </source>
</reference>
<sequence>GRGRAAGHQAMSGRAAASWQTSLADLSLILFMVTAAAVSTAPSVSGPAASGPAASGPAAQAASDRQAAGQTANRRQALAAPSPIAEPLAVYIAVPGAPPLRTWLADEAPDPRQLLTITARYDTARASTREAALSAAIALAREAGQAGHFARIVVEPGEGPPRAVLAFDAPGAERAGR</sequence>
<dbReference type="Proteomes" id="UP001162881">
    <property type="component" value="Unassembled WGS sequence"/>
</dbReference>
<dbReference type="EMBL" id="JALHLF010000176">
    <property type="protein sequence ID" value="MCJ2184940.1"/>
    <property type="molecule type" value="Genomic_DNA"/>
</dbReference>
<dbReference type="RefSeq" id="WP_244024236.1">
    <property type="nucleotide sequence ID" value="NZ_JALHLF010000176.1"/>
</dbReference>
<evidence type="ECO:0000313" key="3">
    <source>
        <dbReference type="Proteomes" id="UP001162881"/>
    </source>
</evidence>
<feature type="compositionally biased region" description="Low complexity" evidence="1">
    <location>
        <begin position="42"/>
        <end position="70"/>
    </location>
</feature>
<gene>
    <name evidence="2" type="ORF">MTR62_19945</name>
</gene>
<accession>A0ABT0BIS3</accession>
<name>A0ABT0BIS3_9SPHN</name>
<proteinExistence type="predicted"/>
<evidence type="ECO:0000256" key="1">
    <source>
        <dbReference type="SAM" id="MobiDB-lite"/>
    </source>
</evidence>